<dbReference type="Gene3D" id="2.60.40.1120">
    <property type="entry name" value="Carboxypeptidase-like, regulatory domain"/>
    <property type="match status" value="1"/>
</dbReference>
<reference evidence="10 11" key="1">
    <citation type="submission" date="2018-09" db="EMBL/GenBank/DDBJ databases">
        <title>Arachidicoccus sp. nov., a bacterium isolated from soil.</title>
        <authorList>
            <person name="Weon H.-Y."/>
            <person name="Kwon S.-W."/>
            <person name="Lee S.A."/>
        </authorList>
    </citation>
    <scope>NUCLEOTIDE SEQUENCE [LARGE SCALE GENOMIC DNA]</scope>
    <source>
        <strain evidence="10 11">KIS59-12</strain>
    </source>
</reference>
<keyword evidence="3 8" id="KW-1134">Transmembrane beta strand</keyword>
<evidence type="ECO:0000256" key="5">
    <source>
        <dbReference type="ARBA" id="ARBA00023077"/>
    </source>
</evidence>
<dbReference type="InterPro" id="IPR039426">
    <property type="entry name" value="TonB-dep_rcpt-like"/>
</dbReference>
<dbReference type="AlphaFoldDB" id="A0A386HR78"/>
<keyword evidence="11" id="KW-1185">Reference proteome</keyword>
<dbReference type="Pfam" id="PF00593">
    <property type="entry name" value="TonB_dep_Rec_b-barrel"/>
    <property type="match status" value="1"/>
</dbReference>
<dbReference type="SUPFAM" id="SSF49464">
    <property type="entry name" value="Carboxypeptidase regulatory domain-like"/>
    <property type="match status" value="1"/>
</dbReference>
<evidence type="ECO:0000256" key="7">
    <source>
        <dbReference type="ARBA" id="ARBA00023237"/>
    </source>
</evidence>
<sequence length="745" mass="84541">MKKSMLLVLFSFCVIHGFTQVIINGTVKDKKMKPIIGASIAIKNSYDGAVSDSSGNFKFATSDNGNDTLLVSCAGYEDFMELLEIHKPIHLNVILKETIYELNAVTVTAGAFSAGDAKKGVIMSALDIVTTATNGDITTALRTLPGAQQVGEQEGLFVRGGTGDETKQYMDGAVISNPYFKGPPQITQRGRFNPFLFSGTVFSTGGYSAIYGDALSSVVLLTSNDLPQKSEVDLSVSPLFLGAGTQQLSKSKKSSFGLNYGYTNVSLYFDVIKTKPDFFKAPQYQTTDFNYRAKTKWGGMIKYYTSFGYNVVGMRNQDIDSLYLKDQFNVKSTNWYNNLNWTENLGKRWKMYWSNSFSINSDKIKEQVVNANNQPKEFDTATYWMNLKNFDLKNSTDNLQSRIVMEKKLKRLNALRFGGEYNYESTKLLFNNYPINLQDNYGALFAETDAYFSNHFMMKLGGRAEHSTLLDKTNWSPRISFAYSVGANAQMSAAYGMFYQKPENMFLMYNRNLDFTKATHYIINYQKTGDKQLFRIEAYYKDYENLIKTVSLQNGAFSYNNKGSGYAEGIDVFWRDKKTFKNFEYWVSYSYLDTKRDYLNYSETLRPDYATPHTFSVVGKKFFQRLKTQVNLTYSFATGRPYYHFIPDGNHGYDLTDKGTTIDYNSIGLSVDYLPNLGKANAKNNIVIVATVSNLLNNKQIYGYNYSYTGSYKEAVLPPARQFFFIGIFFTWGVDRSQQVINDNL</sequence>
<evidence type="ECO:0000256" key="2">
    <source>
        <dbReference type="ARBA" id="ARBA00022448"/>
    </source>
</evidence>
<proteinExistence type="inferred from homology"/>
<comment type="subcellular location">
    <subcellularLocation>
        <location evidence="1 8">Cell outer membrane</location>
        <topology evidence="1 8">Multi-pass membrane protein</topology>
    </subcellularLocation>
</comment>
<dbReference type="GO" id="GO:0009279">
    <property type="term" value="C:cell outer membrane"/>
    <property type="evidence" value="ECO:0007669"/>
    <property type="project" value="UniProtKB-SubCell"/>
</dbReference>
<name>A0A386HR78_9BACT</name>
<dbReference type="InterPro" id="IPR008969">
    <property type="entry name" value="CarboxyPept-like_regulatory"/>
</dbReference>
<dbReference type="Proteomes" id="UP000266118">
    <property type="component" value="Chromosome"/>
</dbReference>
<keyword evidence="2 8" id="KW-0813">Transport</keyword>
<accession>A0A386HR78</accession>
<dbReference type="Pfam" id="PF13715">
    <property type="entry name" value="CarbopepD_reg_2"/>
    <property type="match status" value="1"/>
</dbReference>
<evidence type="ECO:0000259" key="9">
    <source>
        <dbReference type="Pfam" id="PF00593"/>
    </source>
</evidence>
<feature type="domain" description="TonB-dependent receptor-like beta-barrel" evidence="9">
    <location>
        <begin position="305"/>
        <end position="684"/>
    </location>
</feature>
<dbReference type="OrthoDB" id="1075473at2"/>
<keyword evidence="7 8" id="KW-0998">Cell outer membrane</keyword>
<evidence type="ECO:0000313" key="11">
    <source>
        <dbReference type="Proteomes" id="UP000266118"/>
    </source>
</evidence>
<evidence type="ECO:0000256" key="8">
    <source>
        <dbReference type="PROSITE-ProRule" id="PRU01360"/>
    </source>
</evidence>
<dbReference type="InterPro" id="IPR036942">
    <property type="entry name" value="Beta-barrel_TonB_sf"/>
</dbReference>
<evidence type="ECO:0000256" key="1">
    <source>
        <dbReference type="ARBA" id="ARBA00004571"/>
    </source>
</evidence>
<evidence type="ECO:0000256" key="3">
    <source>
        <dbReference type="ARBA" id="ARBA00022452"/>
    </source>
</evidence>
<keyword evidence="10" id="KW-0675">Receptor</keyword>
<evidence type="ECO:0000313" key="10">
    <source>
        <dbReference type="EMBL" id="AYD48345.1"/>
    </source>
</evidence>
<dbReference type="KEGG" id="ark:D6B99_12495"/>
<evidence type="ECO:0000256" key="6">
    <source>
        <dbReference type="ARBA" id="ARBA00023136"/>
    </source>
</evidence>
<keyword evidence="5" id="KW-0798">TonB box</keyword>
<dbReference type="PROSITE" id="PS52016">
    <property type="entry name" value="TONB_DEPENDENT_REC_3"/>
    <property type="match status" value="1"/>
</dbReference>
<dbReference type="InterPro" id="IPR000531">
    <property type="entry name" value="Beta-barrel_TonB"/>
</dbReference>
<evidence type="ECO:0000256" key="4">
    <source>
        <dbReference type="ARBA" id="ARBA00022692"/>
    </source>
</evidence>
<comment type="similarity">
    <text evidence="8">Belongs to the TonB-dependent receptor family.</text>
</comment>
<dbReference type="SUPFAM" id="SSF56935">
    <property type="entry name" value="Porins"/>
    <property type="match status" value="1"/>
</dbReference>
<gene>
    <name evidence="10" type="ORF">D6B99_12495</name>
</gene>
<protein>
    <submittedName>
        <fullName evidence="10">TonB-dependent receptor</fullName>
    </submittedName>
</protein>
<dbReference type="EMBL" id="CP032489">
    <property type="protein sequence ID" value="AYD48345.1"/>
    <property type="molecule type" value="Genomic_DNA"/>
</dbReference>
<keyword evidence="4 8" id="KW-0812">Transmembrane</keyword>
<keyword evidence="6 8" id="KW-0472">Membrane</keyword>
<dbReference type="Gene3D" id="2.40.170.20">
    <property type="entry name" value="TonB-dependent receptor, beta-barrel domain"/>
    <property type="match status" value="1"/>
</dbReference>
<dbReference type="RefSeq" id="WP_119988988.1">
    <property type="nucleotide sequence ID" value="NZ_CP032489.1"/>
</dbReference>
<organism evidence="10 11">
    <name type="scientific">Arachidicoccus soli</name>
    <dbReference type="NCBI Taxonomy" id="2341117"/>
    <lineage>
        <taxon>Bacteria</taxon>
        <taxon>Pseudomonadati</taxon>
        <taxon>Bacteroidota</taxon>
        <taxon>Chitinophagia</taxon>
        <taxon>Chitinophagales</taxon>
        <taxon>Chitinophagaceae</taxon>
        <taxon>Arachidicoccus</taxon>
    </lineage>
</organism>